<accession>A0AAP4A9E1</accession>
<keyword evidence="1" id="KW-0812">Transmembrane</keyword>
<keyword evidence="1" id="KW-0472">Membrane</keyword>
<proteinExistence type="predicted"/>
<sequence>MRTKNSTKLKIISILCFLIAAIISIATKEYASSLLFIGMTISYSLIFLSQKKN</sequence>
<organism evidence="2 3">
    <name type="scientific">Clostridium perfringens</name>
    <dbReference type="NCBI Taxonomy" id="1502"/>
    <lineage>
        <taxon>Bacteria</taxon>
        <taxon>Bacillati</taxon>
        <taxon>Bacillota</taxon>
        <taxon>Clostridia</taxon>
        <taxon>Eubacteriales</taxon>
        <taxon>Clostridiaceae</taxon>
        <taxon>Clostridium</taxon>
    </lineage>
</organism>
<dbReference type="RefSeq" id="WP_003468149.1">
    <property type="nucleotide sequence ID" value="NZ_CP075908.1"/>
</dbReference>
<dbReference type="AlphaFoldDB" id="A0AAP4A9E1"/>
<reference evidence="2" key="1">
    <citation type="submission" date="2023-04" db="EMBL/GenBank/DDBJ databases">
        <title>Epidemiological investigation of Clostridium perfringens isolated from cattle.</title>
        <authorList>
            <person name="Tian R."/>
        </authorList>
    </citation>
    <scope>NUCLEOTIDE SEQUENCE</scope>
    <source>
        <strain evidence="2">ZWCP172</strain>
    </source>
</reference>
<dbReference type="Proteomes" id="UP001222958">
    <property type="component" value="Unassembled WGS sequence"/>
</dbReference>
<name>A0AAP4A9E1_CLOPF</name>
<keyword evidence="1" id="KW-1133">Transmembrane helix</keyword>
<dbReference type="EMBL" id="JARVUX010000016">
    <property type="protein sequence ID" value="MDH2337509.1"/>
    <property type="molecule type" value="Genomic_DNA"/>
</dbReference>
<feature type="transmembrane region" description="Helical" evidence="1">
    <location>
        <begin position="31"/>
        <end position="48"/>
    </location>
</feature>
<comment type="caution">
    <text evidence="2">The sequence shown here is derived from an EMBL/GenBank/DDBJ whole genome shotgun (WGS) entry which is preliminary data.</text>
</comment>
<gene>
    <name evidence="2" type="ORF">QDQ28_15150</name>
</gene>
<evidence type="ECO:0000256" key="1">
    <source>
        <dbReference type="SAM" id="Phobius"/>
    </source>
</evidence>
<protein>
    <submittedName>
        <fullName evidence="2">Uncharacterized protein</fullName>
    </submittedName>
</protein>
<evidence type="ECO:0000313" key="3">
    <source>
        <dbReference type="Proteomes" id="UP001222958"/>
    </source>
</evidence>
<feature type="transmembrane region" description="Helical" evidence="1">
    <location>
        <begin position="7"/>
        <end position="25"/>
    </location>
</feature>
<evidence type="ECO:0000313" key="2">
    <source>
        <dbReference type="EMBL" id="MDH2337509.1"/>
    </source>
</evidence>